<dbReference type="Gene3D" id="1.10.238.10">
    <property type="entry name" value="EF-hand"/>
    <property type="match status" value="1"/>
</dbReference>
<feature type="compositionally biased region" description="Low complexity" evidence="1">
    <location>
        <begin position="261"/>
        <end position="277"/>
    </location>
</feature>
<dbReference type="EMBL" id="HBIR01053980">
    <property type="protein sequence ID" value="CAE0590460.1"/>
    <property type="molecule type" value="Transcribed_RNA"/>
</dbReference>
<organism evidence="2">
    <name type="scientific">Emiliania huxleyi</name>
    <name type="common">Coccolithophore</name>
    <name type="synonym">Pontosphaera huxleyi</name>
    <dbReference type="NCBI Taxonomy" id="2903"/>
    <lineage>
        <taxon>Eukaryota</taxon>
        <taxon>Haptista</taxon>
        <taxon>Haptophyta</taxon>
        <taxon>Prymnesiophyceae</taxon>
        <taxon>Isochrysidales</taxon>
        <taxon>Noelaerhabdaceae</taxon>
        <taxon>Emiliania</taxon>
    </lineage>
</organism>
<feature type="compositionally biased region" description="Gly residues" evidence="1">
    <location>
        <begin position="251"/>
        <end position="260"/>
    </location>
</feature>
<accession>A0A7S3X2C9</accession>
<dbReference type="AlphaFoldDB" id="A0A7S3X2C9"/>
<feature type="region of interest" description="Disordered" evidence="1">
    <location>
        <begin position="239"/>
        <end position="277"/>
    </location>
</feature>
<proteinExistence type="predicted"/>
<evidence type="ECO:0000313" key="2">
    <source>
        <dbReference type="EMBL" id="CAE0590460.1"/>
    </source>
</evidence>
<feature type="region of interest" description="Disordered" evidence="1">
    <location>
        <begin position="849"/>
        <end position="890"/>
    </location>
</feature>
<protein>
    <submittedName>
        <fullName evidence="2">Uncharacterized protein</fullName>
    </submittedName>
</protein>
<gene>
    <name evidence="2" type="ORF">EHUX00137_LOCUS42069</name>
</gene>
<name>A0A7S3X2C9_EMIHU</name>
<evidence type="ECO:0000256" key="1">
    <source>
        <dbReference type="SAM" id="MobiDB-lite"/>
    </source>
</evidence>
<sequence>MSDAGGGSTAYRLPVRDDEHSRLDRKRLWASLDPDRCGYLPARLLSDRLVQVLISKGVQSLAGKTPEAYRAQMLLGRAITGGKAAIALWRDGQPALLQHGAEEIGMGRLGPGTVEGGVEFARVLLCMDWFIRLDSMFKDLDNGDREVTREEFFGGKGVQFWDRLGRLMQAAGAAPLPAREAAFEEMDAINAGVRATDGAVTFDELSRWAMKRLLPPLSEDELREARETPLPEAFARLSAERRDELRRGEGKGGGGGGGAWVGPVGHMAASPSPRPPAARQAAMSSYIETSLDQQLGGGHNTAGYVTPPLGFGRYASRAPVFATEASASMTTYDGPGLQSAREGEWAWFKIVTRDSRMRATTLGEPEVQVSGPCEVEYRVVAYTESKARALGAKYGKGGPGMYIITWRPQVTPLPPPHLSSPPSPTALTASPPCTITAATPRPTPHSTPPAPQVEGDYVLKARLTSQADLPLFTKKISAKPPVTNGSLAAVRDAAVSQLRVVLPPEARRQVDREIGRRKQKLFRRSHEWRRADRRVRDAAREASAGAGDVESKVEAILADAERSAVTWRLRLSSSTGGAVSTPDARRLAQELALHPGATVSADVEADGDGGAAEAGRVLVVRIVVHDDETAEAVAALLATHTLASAKAFFAGSFQLAVVAMDRPRVSKHVEGAAATRREAQSKLERLLLAREKLEEGVMDRQEVGETHSLDFDLLLRRGSQVAQSAVQEALGAAAAGGRNRLQQAVLDWQGRGAVYRSEERGGVVQPPPRGTLLMIHAGALYFCAQPLHLVLADYAPQSDDPRTIPAGRASFAAWSFERDAWQVVAREGPADRRVASPIKRPASAPLPVWRHAYPKSPPGKQRGKNWALKPDSPAADLPAAGGTARAGGPL</sequence>
<feature type="compositionally biased region" description="Low complexity" evidence="1">
    <location>
        <begin position="879"/>
        <end position="890"/>
    </location>
</feature>
<feature type="compositionally biased region" description="Basic and acidic residues" evidence="1">
    <location>
        <begin position="239"/>
        <end position="250"/>
    </location>
</feature>
<reference evidence="2" key="1">
    <citation type="submission" date="2021-01" db="EMBL/GenBank/DDBJ databases">
        <authorList>
            <person name="Corre E."/>
            <person name="Pelletier E."/>
            <person name="Niang G."/>
            <person name="Scheremetjew M."/>
            <person name="Finn R."/>
            <person name="Kale V."/>
            <person name="Holt S."/>
            <person name="Cochrane G."/>
            <person name="Meng A."/>
            <person name="Brown T."/>
            <person name="Cohen L."/>
        </authorList>
    </citation>
    <scope>NUCLEOTIDE SEQUENCE</scope>
    <source>
        <strain evidence="2">379</strain>
    </source>
</reference>